<dbReference type="OrthoDB" id="21416at2759"/>
<evidence type="ECO:0000256" key="1">
    <source>
        <dbReference type="ARBA" id="ARBA00022737"/>
    </source>
</evidence>
<comment type="caution">
    <text evidence="4">The sequence shown here is derived from an EMBL/GenBank/DDBJ whole genome shotgun (WGS) entry which is preliminary data.</text>
</comment>
<dbReference type="Pfam" id="PF00023">
    <property type="entry name" value="Ank"/>
    <property type="match status" value="1"/>
</dbReference>
<dbReference type="InterPro" id="IPR056884">
    <property type="entry name" value="NPHP3-like_N"/>
</dbReference>
<sequence length="1172" mass="133125">MAAPSDPVQTAFQSVIHDFKDKLGDTKLYHEILKTTSIDEVYDATDKLQEEQAKNGHLRHLSKIEPYLERLREYSGAIETFVQTKPNVLALIWGPIKLLIQWTSTLKQSFDAIINTTEEIGGLLPEFKEVSQLFAHNLQLKDVLVLFFQDILDFYLVALQFFSKPRWRYVFEALWPKQRDRIKLVITNIGRHTSLMRNEVRMEHIREERDARLRALEHFEKTDRSNRQQEYNIIKTGISPKFYDDKLDWLYGRICEGTGNWILRDPIFTKWLNFADVSTKIVWLQGIPGAGKTFLAGTVISKAKTTGRAIFAFLSHVFSSTSALSILHSLIFQLASDNDDLQAALCQSSRADLKNSITVAVNLLTTLLKCAGPVYIIIDGGDEIHEIERGRLFRQLLELSKNCEETKILISCRPEADITTILGSASTSIRVDNRNAGSIQAFITRQSQRWFETRNFLSKERAEIEGLLAPIAANAKGMFLYAKVLWSSIELLTDVQSIREELRVLPEDLDTAYARILSRINNLPSVKAKNQRRNILGWVGCSPTPLTIQELEQALMVDVENVDSIVRVPCSLNIVELCGPIVEVVDEYVQFVHFTVKEYIFNPRVDGSIDNTEATLSLAKCCIWYLLQSHFDPQITDDEVADNIISGKYRLHNFAVTMWSELVKRYISLNGSKTPSTKLISTLECLAIERSNSEFSGSIELAGQYDQPQLEIFKNQWPELYTMLCHVAQFRWRCSSSDYHMSKGNLWICFDPLTTCHVSISIYTQFDELLCRTKKHADCCSCLLLERHYGQRPFKCGFLGCSFLRHGFPTRSLRDSHVRHHDRPWKCAVPSCEYAETGFLSRRMRDEHLDSYHQEAESHTTSLPSDLNADDIQPLLFDLVGLDRVEAVKSILHHFNNLGSSVQRKLGNLAASSGSAAMAQLICIANSNTEVEYVEFLTESIKGTNFETLRWFSSRINNLAPESAIYNYRGTWSKVLEALLRMGSIEMFQECEKLLLLVFGTTRGKNILDRARPRAADALEAKVINATAGCPDREELLCSLWAGLKTRNATSNFNSRIHLGAALGHVADTTCSRALAKVLLEHGAEINYRKSHHYQTALHRAARRNSPQAAELMKFFLYKGADPELQAGLSKLKISEEIGAKGIAKWLGMSWEELIQKVKMDRENGICPPEYM</sequence>
<dbReference type="PROSITE" id="PS50837">
    <property type="entry name" value="NACHT"/>
    <property type="match status" value="1"/>
</dbReference>
<dbReference type="PANTHER" id="PTHR10039:SF14">
    <property type="entry name" value="NACHT DOMAIN-CONTAINING PROTEIN"/>
    <property type="match status" value="1"/>
</dbReference>
<dbReference type="InterPro" id="IPR054471">
    <property type="entry name" value="GPIID_WHD"/>
</dbReference>
<dbReference type="SUPFAM" id="SSF48403">
    <property type="entry name" value="Ankyrin repeat"/>
    <property type="match status" value="1"/>
</dbReference>
<dbReference type="PROSITE" id="PS50088">
    <property type="entry name" value="ANK_REPEAT"/>
    <property type="match status" value="2"/>
</dbReference>
<dbReference type="AlphaFoldDB" id="A0A8H7ANB7"/>
<dbReference type="PANTHER" id="PTHR10039">
    <property type="entry name" value="AMELOGENIN"/>
    <property type="match status" value="1"/>
</dbReference>
<evidence type="ECO:0000256" key="2">
    <source>
        <dbReference type="PROSITE-ProRule" id="PRU00023"/>
    </source>
</evidence>
<dbReference type="SUPFAM" id="SSF52540">
    <property type="entry name" value="P-loop containing nucleoside triphosphate hydrolases"/>
    <property type="match status" value="1"/>
</dbReference>
<feature type="domain" description="NACHT" evidence="3">
    <location>
        <begin position="280"/>
        <end position="416"/>
    </location>
</feature>
<dbReference type="InterPro" id="IPR002110">
    <property type="entry name" value="Ankyrin_rpt"/>
</dbReference>
<organism evidence="4 5">
    <name type="scientific">Endocarpon pusillum</name>
    <dbReference type="NCBI Taxonomy" id="364733"/>
    <lineage>
        <taxon>Eukaryota</taxon>
        <taxon>Fungi</taxon>
        <taxon>Dikarya</taxon>
        <taxon>Ascomycota</taxon>
        <taxon>Pezizomycotina</taxon>
        <taxon>Eurotiomycetes</taxon>
        <taxon>Chaetothyriomycetidae</taxon>
        <taxon>Verrucariales</taxon>
        <taxon>Verrucariaceae</taxon>
        <taxon>Endocarpon</taxon>
    </lineage>
</organism>
<keyword evidence="2" id="KW-0040">ANK repeat</keyword>
<keyword evidence="1" id="KW-0677">Repeat</keyword>
<dbReference type="Gene3D" id="3.40.50.300">
    <property type="entry name" value="P-loop containing nucleotide triphosphate hydrolases"/>
    <property type="match status" value="1"/>
</dbReference>
<evidence type="ECO:0000313" key="5">
    <source>
        <dbReference type="Proteomes" id="UP000606974"/>
    </source>
</evidence>
<feature type="repeat" description="ANK" evidence="2">
    <location>
        <begin position="1052"/>
        <end position="1091"/>
    </location>
</feature>
<dbReference type="Pfam" id="PF22939">
    <property type="entry name" value="WHD_GPIID"/>
    <property type="match status" value="1"/>
</dbReference>
<dbReference type="Pfam" id="PF24883">
    <property type="entry name" value="NPHP3_N"/>
    <property type="match status" value="1"/>
</dbReference>
<dbReference type="Proteomes" id="UP000606974">
    <property type="component" value="Unassembled WGS sequence"/>
</dbReference>
<dbReference type="SMART" id="SM00248">
    <property type="entry name" value="ANK"/>
    <property type="match status" value="2"/>
</dbReference>
<dbReference type="Gene3D" id="1.25.40.20">
    <property type="entry name" value="Ankyrin repeat-containing domain"/>
    <property type="match status" value="1"/>
</dbReference>
<keyword evidence="5" id="KW-1185">Reference proteome</keyword>
<dbReference type="EMBL" id="JAACFV010000057">
    <property type="protein sequence ID" value="KAF7508205.1"/>
    <property type="molecule type" value="Genomic_DNA"/>
</dbReference>
<proteinExistence type="predicted"/>
<feature type="repeat" description="ANK" evidence="2">
    <location>
        <begin position="1093"/>
        <end position="1128"/>
    </location>
</feature>
<protein>
    <recommendedName>
        <fullName evidence="3">NACHT domain-containing protein</fullName>
    </recommendedName>
</protein>
<gene>
    <name evidence="4" type="ORF">GJ744_009502</name>
</gene>
<evidence type="ECO:0000313" key="4">
    <source>
        <dbReference type="EMBL" id="KAF7508205.1"/>
    </source>
</evidence>
<reference evidence="4" key="1">
    <citation type="submission" date="2020-02" db="EMBL/GenBank/DDBJ databases">
        <authorList>
            <person name="Palmer J.M."/>
        </authorList>
    </citation>
    <scope>NUCLEOTIDE SEQUENCE</scope>
    <source>
        <strain evidence="4">EPUS1.4</strain>
        <tissue evidence="4">Thallus</tissue>
    </source>
</reference>
<dbReference type="InterPro" id="IPR036770">
    <property type="entry name" value="Ankyrin_rpt-contain_sf"/>
</dbReference>
<name>A0A8H7ANB7_9EURO</name>
<dbReference type="InterPro" id="IPR056125">
    <property type="entry name" value="DUF7708"/>
</dbReference>
<dbReference type="InterPro" id="IPR007111">
    <property type="entry name" value="NACHT_NTPase"/>
</dbReference>
<dbReference type="InterPro" id="IPR027417">
    <property type="entry name" value="P-loop_NTPase"/>
</dbReference>
<evidence type="ECO:0000259" key="3">
    <source>
        <dbReference type="PROSITE" id="PS50837"/>
    </source>
</evidence>
<dbReference type="Pfam" id="PF24809">
    <property type="entry name" value="DUF7708"/>
    <property type="match status" value="1"/>
</dbReference>
<accession>A0A8H7ANB7</accession>